<accession>A0A2P2J6V4</accession>
<name>A0A2P2J6V4_RHIMU</name>
<protein>
    <submittedName>
        <fullName evidence="1">Uncharacterized protein</fullName>
    </submittedName>
</protein>
<organism evidence="1">
    <name type="scientific">Rhizophora mucronata</name>
    <name type="common">Asiatic mangrove</name>
    <dbReference type="NCBI Taxonomy" id="61149"/>
    <lineage>
        <taxon>Eukaryota</taxon>
        <taxon>Viridiplantae</taxon>
        <taxon>Streptophyta</taxon>
        <taxon>Embryophyta</taxon>
        <taxon>Tracheophyta</taxon>
        <taxon>Spermatophyta</taxon>
        <taxon>Magnoliopsida</taxon>
        <taxon>eudicotyledons</taxon>
        <taxon>Gunneridae</taxon>
        <taxon>Pentapetalae</taxon>
        <taxon>rosids</taxon>
        <taxon>fabids</taxon>
        <taxon>Malpighiales</taxon>
        <taxon>Rhizophoraceae</taxon>
        <taxon>Rhizophora</taxon>
    </lineage>
</organism>
<reference evidence="1" key="1">
    <citation type="submission" date="2018-02" db="EMBL/GenBank/DDBJ databases">
        <title>Rhizophora mucronata_Transcriptome.</title>
        <authorList>
            <person name="Meera S.P."/>
            <person name="Sreeshan A."/>
            <person name="Augustine A."/>
        </authorList>
    </citation>
    <scope>NUCLEOTIDE SEQUENCE</scope>
    <source>
        <tissue evidence="1">Leaf</tissue>
    </source>
</reference>
<proteinExistence type="predicted"/>
<evidence type="ECO:0000313" key="1">
    <source>
        <dbReference type="EMBL" id="MBW89188.1"/>
    </source>
</evidence>
<dbReference type="EMBL" id="GGEC01008705">
    <property type="protein sequence ID" value="MBW89188.1"/>
    <property type="molecule type" value="Transcribed_RNA"/>
</dbReference>
<sequence length="45" mass="5413">MIRWQLFPQSRVVLSKLSSSSAQGYNFHQSYTWIMSVLYFYANYN</sequence>
<dbReference type="AlphaFoldDB" id="A0A2P2J6V4"/>